<dbReference type="GO" id="GO:0006397">
    <property type="term" value="P:mRNA processing"/>
    <property type="evidence" value="ECO:0007669"/>
    <property type="project" value="UniProtKB-KW"/>
</dbReference>
<dbReference type="InterPro" id="IPR051421">
    <property type="entry name" value="RNA_Proc_DNA_Dmg_Regulator"/>
</dbReference>
<comment type="subcellular location">
    <subcellularLocation>
        <location evidence="1">Nucleus</location>
    </subcellularLocation>
</comment>
<dbReference type="WBParaSite" id="TCNE_0000216901-mRNA-1">
    <property type="protein sequence ID" value="TCNE_0000216901-mRNA-1"/>
    <property type="gene ID" value="TCNE_0000216901"/>
</dbReference>
<dbReference type="PANTHER" id="PTHR12786:SF1">
    <property type="entry name" value="SPLICING REGULATOR SDE2"/>
    <property type="match status" value="1"/>
</dbReference>
<dbReference type="GO" id="GO:0005634">
    <property type="term" value="C:nucleus"/>
    <property type="evidence" value="ECO:0007669"/>
    <property type="project" value="UniProtKB-SubCell"/>
</dbReference>
<feature type="domain" description="SDE2/SF3A3 SAP" evidence="5">
    <location>
        <begin position="112"/>
        <end position="182"/>
    </location>
</feature>
<keyword evidence="4" id="KW-0539">Nucleus</keyword>
<name>A0A183U0Z9_TOXCA</name>
<dbReference type="Proteomes" id="UP000050794">
    <property type="component" value="Unassembled WGS sequence"/>
</dbReference>
<keyword evidence="3" id="KW-0508">mRNA splicing</keyword>
<sequence length="191" mass="21185">LLSLHPGKRVMVCLHYILFQYCDLPRSFCGELPQGDMCSYGRVMVLFFQDYGSCCFSQEKYEKLKAGPPKHDFNDSKYIETREKLLDQTDDAFEAESGGEKNSNTSASNGSVRSTCEKEAIEYTSVNLDEYDSADALCSLGLNHLKHALEVRGLKCGGSLAERAARLFSVRGLAPDQYPKSARASSLKKAT</sequence>
<proteinExistence type="predicted"/>
<evidence type="ECO:0000313" key="7">
    <source>
        <dbReference type="WBParaSite" id="TCNE_0000216901-mRNA-1"/>
    </source>
</evidence>
<dbReference type="PANTHER" id="PTHR12786">
    <property type="entry name" value="SPLICING FACTOR SF3A-RELATED"/>
    <property type="match status" value="1"/>
</dbReference>
<organism evidence="6 7">
    <name type="scientific">Toxocara canis</name>
    <name type="common">Canine roundworm</name>
    <dbReference type="NCBI Taxonomy" id="6265"/>
    <lineage>
        <taxon>Eukaryota</taxon>
        <taxon>Metazoa</taxon>
        <taxon>Ecdysozoa</taxon>
        <taxon>Nematoda</taxon>
        <taxon>Chromadorea</taxon>
        <taxon>Rhabditida</taxon>
        <taxon>Spirurina</taxon>
        <taxon>Ascaridomorpha</taxon>
        <taxon>Ascaridoidea</taxon>
        <taxon>Toxocaridae</taxon>
        <taxon>Toxocara</taxon>
    </lineage>
</organism>
<dbReference type="Pfam" id="PF13297">
    <property type="entry name" value="SDE2_2C"/>
    <property type="match status" value="1"/>
</dbReference>
<reference evidence="7" key="1">
    <citation type="submission" date="2016-06" db="UniProtKB">
        <authorList>
            <consortium name="WormBaseParasite"/>
        </authorList>
    </citation>
    <scope>IDENTIFICATION</scope>
</reference>
<protein>
    <submittedName>
        <fullName evidence="7">SAP domain-containing protein</fullName>
    </submittedName>
</protein>
<keyword evidence="2" id="KW-0507">mRNA processing</keyword>
<dbReference type="GO" id="GO:0008380">
    <property type="term" value="P:RNA splicing"/>
    <property type="evidence" value="ECO:0007669"/>
    <property type="project" value="UniProtKB-KW"/>
</dbReference>
<evidence type="ECO:0000313" key="6">
    <source>
        <dbReference type="Proteomes" id="UP000050794"/>
    </source>
</evidence>
<accession>A0A183U0Z9</accession>
<evidence type="ECO:0000256" key="2">
    <source>
        <dbReference type="ARBA" id="ARBA00022664"/>
    </source>
</evidence>
<keyword evidence="6" id="KW-1185">Reference proteome</keyword>
<evidence type="ECO:0000259" key="5">
    <source>
        <dbReference type="Pfam" id="PF13297"/>
    </source>
</evidence>
<dbReference type="AlphaFoldDB" id="A0A183U0Z9"/>
<evidence type="ECO:0000256" key="3">
    <source>
        <dbReference type="ARBA" id="ARBA00023187"/>
    </source>
</evidence>
<evidence type="ECO:0000256" key="1">
    <source>
        <dbReference type="ARBA" id="ARBA00004123"/>
    </source>
</evidence>
<evidence type="ECO:0000256" key="4">
    <source>
        <dbReference type="ARBA" id="ARBA00023242"/>
    </source>
</evidence>
<dbReference type="InterPro" id="IPR025086">
    <property type="entry name" value="SDE2/SF3A3_SAP"/>
</dbReference>